<keyword evidence="6 10" id="KW-0812">Transmembrane</keyword>
<feature type="transmembrane region" description="Helical" evidence="10">
    <location>
        <begin position="60"/>
        <end position="80"/>
    </location>
</feature>
<comment type="caution">
    <text evidence="12">The sequence shown here is derived from an EMBL/GenBank/DDBJ whole genome shotgun (WGS) entry which is preliminary data.</text>
</comment>
<reference evidence="12 13" key="1">
    <citation type="journal article" date="2011" name="PLoS Pathog.">
        <title>Dynamic evolution of pathogenicity revealed by sequencing and comparative genomics of 19 Pseudomonas syringae isolates.</title>
        <authorList>
            <person name="Baltrus D.A."/>
            <person name="Nishimura M.T."/>
            <person name="Romanchuk A."/>
            <person name="Chang J.H."/>
            <person name="Mukhtar M.S."/>
            <person name="Cherkis K."/>
            <person name="Roach J."/>
            <person name="Grant S.R."/>
            <person name="Jones C.D."/>
            <person name="Dangl J.L."/>
        </authorList>
    </citation>
    <scope>NUCLEOTIDE SEQUENCE [LARGE SCALE GENOMIC DNA]</scope>
    <source>
        <strain evidence="12 13">1704B</strain>
    </source>
</reference>
<dbReference type="PANTHER" id="PTHR30614">
    <property type="entry name" value="MEMBRANE COMPONENT OF AMINO ACID ABC TRANSPORTER"/>
    <property type="match status" value="1"/>
</dbReference>
<dbReference type="GO" id="GO:0022857">
    <property type="term" value="F:transmembrane transporter activity"/>
    <property type="evidence" value="ECO:0007669"/>
    <property type="project" value="InterPro"/>
</dbReference>
<feature type="transmembrane region" description="Helical" evidence="10">
    <location>
        <begin position="20"/>
        <end position="48"/>
    </location>
</feature>
<evidence type="ECO:0000256" key="8">
    <source>
        <dbReference type="ARBA" id="ARBA00022989"/>
    </source>
</evidence>
<accession>F3GBZ0</accession>
<keyword evidence="5" id="KW-1003">Cell membrane</keyword>
<dbReference type="InterPro" id="IPR010065">
    <property type="entry name" value="AA_ABC_transptr_permease_3TM"/>
</dbReference>
<evidence type="ECO:0000256" key="1">
    <source>
        <dbReference type="ARBA" id="ARBA00003159"/>
    </source>
</evidence>
<keyword evidence="4" id="KW-0813">Transport</keyword>
<name>F3GBZ0_PSESJ</name>
<evidence type="ECO:0000256" key="2">
    <source>
        <dbReference type="ARBA" id="ARBA00004429"/>
    </source>
</evidence>
<evidence type="ECO:0000256" key="9">
    <source>
        <dbReference type="ARBA" id="ARBA00023136"/>
    </source>
</evidence>
<gene>
    <name evidence="12" type="ORF">PSYPI_20318</name>
</gene>
<dbReference type="PROSITE" id="PS50928">
    <property type="entry name" value="ABC_TM1"/>
    <property type="match status" value="1"/>
</dbReference>
<dbReference type="InterPro" id="IPR035906">
    <property type="entry name" value="MetI-like_sf"/>
</dbReference>
<dbReference type="AlphaFoldDB" id="F3GBZ0"/>
<keyword evidence="8 10" id="KW-1133">Transmembrane helix</keyword>
<evidence type="ECO:0000256" key="7">
    <source>
        <dbReference type="ARBA" id="ARBA00022970"/>
    </source>
</evidence>
<evidence type="ECO:0000256" key="6">
    <source>
        <dbReference type="ARBA" id="ARBA00022692"/>
    </source>
</evidence>
<dbReference type="Proteomes" id="UP000004986">
    <property type="component" value="Unassembled WGS sequence"/>
</dbReference>
<comment type="similarity">
    <text evidence="3">Belongs to the binding-protein-dependent transport system permease family. HisMQ subfamily.</text>
</comment>
<dbReference type="NCBIfam" id="TIGR01726">
    <property type="entry name" value="HEQRo_perm_3TM"/>
    <property type="match status" value="1"/>
</dbReference>
<dbReference type="GO" id="GO:0043190">
    <property type="term" value="C:ATP-binding cassette (ABC) transporter complex"/>
    <property type="evidence" value="ECO:0007669"/>
    <property type="project" value="InterPro"/>
</dbReference>
<evidence type="ECO:0000259" key="11">
    <source>
        <dbReference type="PROSITE" id="PS50928"/>
    </source>
</evidence>
<feature type="non-terminal residue" evidence="12">
    <location>
        <position position="109"/>
    </location>
</feature>
<dbReference type="Gene3D" id="1.10.3720.10">
    <property type="entry name" value="MetI-like"/>
    <property type="match status" value="1"/>
</dbReference>
<feature type="domain" description="ABC transmembrane type-1" evidence="11">
    <location>
        <begin position="22"/>
        <end position="109"/>
    </location>
</feature>
<organism evidence="12 13">
    <name type="scientific">Pseudomonas syringae pv. pisi str. 1704B</name>
    <dbReference type="NCBI Taxonomy" id="629263"/>
    <lineage>
        <taxon>Bacteria</taxon>
        <taxon>Pseudomonadati</taxon>
        <taxon>Pseudomonadota</taxon>
        <taxon>Gammaproteobacteria</taxon>
        <taxon>Pseudomonadales</taxon>
        <taxon>Pseudomonadaceae</taxon>
        <taxon>Pseudomonas</taxon>
        <taxon>Pseudomonas syringae</taxon>
    </lineage>
</organism>
<evidence type="ECO:0000256" key="4">
    <source>
        <dbReference type="ARBA" id="ARBA00022448"/>
    </source>
</evidence>
<comment type="subcellular location">
    <subcellularLocation>
        <location evidence="2">Cell inner membrane</location>
        <topology evidence="2">Multi-pass membrane protein</topology>
    </subcellularLocation>
</comment>
<dbReference type="CDD" id="cd06261">
    <property type="entry name" value="TM_PBP2"/>
    <property type="match status" value="1"/>
</dbReference>
<evidence type="ECO:0000256" key="10">
    <source>
        <dbReference type="SAM" id="Phobius"/>
    </source>
</evidence>
<proteinExistence type="inferred from homology"/>
<dbReference type="InterPro" id="IPR000515">
    <property type="entry name" value="MetI-like"/>
</dbReference>
<sequence length="109" mass="11837">MYQPPGWLQELWNAREVLWSGFLTSIQCSALAIAAGTLIGMLAGLVLTYGGFFARLPIRLYVDLIRGTPVFVLVLAVFYMVPALGWQISAFQAGAIGLTLFCGSHVSEI</sequence>
<dbReference type="InterPro" id="IPR043429">
    <property type="entry name" value="ArtM/GltK/GlnP/TcyL/YhdX-like"/>
</dbReference>
<comment type="function">
    <text evidence="1">Part of the binding-protein-dependent transport system for glutamine; probably responsible for the translocation of the substrate across the membrane.</text>
</comment>
<dbReference type="HOGENOM" id="CLU_2377826_0_0_6"/>
<dbReference type="GO" id="GO:0006865">
    <property type="term" value="P:amino acid transport"/>
    <property type="evidence" value="ECO:0007669"/>
    <property type="project" value="UniProtKB-KW"/>
</dbReference>
<keyword evidence="13" id="KW-1185">Reference proteome</keyword>
<dbReference type="PANTHER" id="PTHR30614:SF20">
    <property type="entry name" value="GLUTAMINE TRANSPORT SYSTEM PERMEASE PROTEIN GLNP"/>
    <property type="match status" value="1"/>
</dbReference>
<keyword evidence="7" id="KW-0029">Amino-acid transport</keyword>
<dbReference type="EMBL" id="AEAI01001013">
    <property type="protein sequence ID" value="EGH44590.1"/>
    <property type="molecule type" value="Genomic_DNA"/>
</dbReference>
<evidence type="ECO:0000313" key="12">
    <source>
        <dbReference type="EMBL" id="EGH44590.1"/>
    </source>
</evidence>
<evidence type="ECO:0000256" key="3">
    <source>
        <dbReference type="ARBA" id="ARBA00010072"/>
    </source>
</evidence>
<dbReference type="SUPFAM" id="SSF161098">
    <property type="entry name" value="MetI-like"/>
    <property type="match status" value="1"/>
</dbReference>
<keyword evidence="9 10" id="KW-0472">Membrane</keyword>
<protein>
    <submittedName>
        <fullName evidence="12">Amino acid ABC transporter permease</fullName>
    </submittedName>
</protein>
<evidence type="ECO:0000256" key="5">
    <source>
        <dbReference type="ARBA" id="ARBA00022475"/>
    </source>
</evidence>
<evidence type="ECO:0000313" key="13">
    <source>
        <dbReference type="Proteomes" id="UP000004986"/>
    </source>
</evidence>